<dbReference type="GO" id="GO:0016740">
    <property type="term" value="F:transferase activity"/>
    <property type="evidence" value="ECO:0007669"/>
    <property type="project" value="UniProtKB-KW"/>
</dbReference>
<feature type="domain" description="GST C-terminal" evidence="4">
    <location>
        <begin position="86"/>
        <end position="207"/>
    </location>
</feature>
<keyword evidence="6" id="KW-1185">Reference proteome</keyword>
<accession>A0A1J7IJF7</accession>
<evidence type="ECO:0000256" key="2">
    <source>
        <dbReference type="SAM" id="MobiDB-lite"/>
    </source>
</evidence>
<proteinExistence type="inferred from homology"/>
<dbReference type="SUPFAM" id="SSF52833">
    <property type="entry name" value="Thioredoxin-like"/>
    <property type="match status" value="1"/>
</dbReference>
<dbReference type="InterPro" id="IPR040079">
    <property type="entry name" value="Glutathione_S-Trfase"/>
</dbReference>
<dbReference type="InParanoid" id="A0A1J7IJF7"/>
<dbReference type="CDD" id="cd03046">
    <property type="entry name" value="GST_N_GTT1_like"/>
    <property type="match status" value="1"/>
</dbReference>
<dbReference type="STRING" id="1408157.A0A1J7IJF7"/>
<gene>
    <name evidence="5" type="ORF">CONLIGDRAFT_633984</name>
</gene>
<dbReference type="SFLD" id="SFLDG01150">
    <property type="entry name" value="Main.1:_Beta-like"/>
    <property type="match status" value="1"/>
</dbReference>
<dbReference type="PROSITE" id="PS50405">
    <property type="entry name" value="GST_CTER"/>
    <property type="match status" value="1"/>
</dbReference>
<comment type="similarity">
    <text evidence="1">Belongs to the GST superfamily.</text>
</comment>
<evidence type="ECO:0000256" key="1">
    <source>
        <dbReference type="ARBA" id="ARBA00007409"/>
    </source>
</evidence>
<dbReference type="Pfam" id="PF13409">
    <property type="entry name" value="GST_N_2"/>
    <property type="match status" value="1"/>
</dbReference>
<name>A0A1J7IJF7_9PEZI</name>
<dbReference type="PROSITE" id="PS50404">
    <property type="entry name" value="GST_NTER"/>
    <property type="match status" value="1"/>
</dbReference>
<dbReference type="Proteomes" id="UP000182658">
    <property type="component" value="Unassembled WGS sequence"/>
</dbReference>
<dbReference type="Gene3D" id="3.40.30.10">
    <property type="entry name" value="Glutaredoxin"/>
    <property type="match status" value="1"/>
</dbReference>
<protein>
    <submittedName>
        <fullName evidence="5">Putative glutathione S-transferase</fullName>
    </submittedName>
</protein>
<dbReference type="InterPro" id="IPR004045">
    <property type="entry name" value="Glutathione_S-Trfase_N"/>
</dbReference>
<dbReference type="InterPro" id="IPR036249">
    <property type="entry name" value="Thioredoxin-like_sf"/>
</dbReference>
<dbReference type="EMBL" id="KV875099">
    <property type="protein sequence ID" value="OIW27622.1"/>
    <property type="molecule type" value="Genomic_DNA"/>
</dbReference>
<feature type="domain" description="GST N-terminal" evidence="3">
    <location>
        <begin position="1"/>
        <end position="80"/>
    </location>
</feature>
<evidence type="ECO:0000259" key="3">
    <source>
        <dbReference type="PROSITE" id="PS50404"/>
    </source>
</evidence>
<dbReference type="SFLD" id="SFLDS00019">
    <property type="entry name" value="Glutathione_Transferase_(cytos"/>
    <property type="match status" value="1"/>
</dbReference>
<feature type="compositionally biased region" description="Basic and acidic residues" evidence="2">
    <location>
        <begin position="214"/>
        <end position="227"/>
    </location>
</feature>
<reference evidence="5 6" key="1">
    <citation type="submission" date="2016-10" db="EMBL/GenBank/DDBJ databases">
        <title>Draft genome sequence of Coniochaeta ligniaria NRRL30616, a lignocellulolytic fungus for bioabatement of inhibitors in plant biomass hydrolysates.</title>
        <authorList>
            <consortium name="DOE Joint Genome Institute"/>
            <person name="Jimenez D.J."/>
            <person name="Hector R.E."/>
            <person name="Riley R."/>
            <person name="Sun H."/>
            <person name="Grigoriev I.V."/>
            <person name="Van Elsas J.D."/>
            <person name="Nichols N.N."/>
        </authorList>
    </citation>
    <scope>NUCLEOTIDE SEQUENCE [LARGE SCALE GENOMIC DNA]</scope>
    <source>
        <strain evidence="5 6">NRRL 30616</strain>
    </source>
</reference>
<dbReference type="InterPro" id="IPR036282">
    <property type="entry name" value="Glutathione-S-Trfase_C_sf"/>
</dbReference>
<dbReference type="PANTHER" id="PTHR44051:SF9">
    <property type="entry name" value="GLUTATHIONE S-TRANSFERASE 1"/>
    <property type="match status" value="1"/>
</dbReference>
<keyword evidence="5" id="KW-0808">Transferase</keyword>
<dbReference type="InterPro" id="IPR010987">
    <property type="entry name" value="Glutathione-S-Trfase_C-like"/>
</dbReference>
<dbReference type="OrthoDB" id="2309723at2759"/>
<dbReference type="SUPFAM" id="SSF47616">
    <property type="entry name" value="GST C-terminal domain-like"/>
    <property type="match status" value="1"/>
</dbReference>
<dbReference type="Gene3D" id="1.20.1050.10">
    <property type="match status" value="1"/>
</dbReference>
<evidence type="ECO:0000259" key="4">
    <source>
        <dbReference type="PROSITE" id="PS50405"/>
    </source>
</evidence>
<dbReference type="InterPro" id="IPR004046">
    <property type="entry name" value="GST_C"/>
</dbReference>
<dbReference type="AlphaFoldDB" id="A0A1J7IJF7"/>
<dbReference type="PANTHER" id="PTHR44051">
    <property type="entry name" value="GLUTATHIONE S-TRANSFERASE-RELATED"/>
    <property type="match status" value="1"/>
</dbReference>
<organism evidence="5 6">
    <name type="scientific">Coniochaeta ligniaria NRRL 30616</name>
    <dbReference type="NCBI Taxonomy" id="1408157"/>
    <lineage>
        <taxon>Eukaryota</taxon>
        <taxon>Fungi</taxon>
        <taxon>Dikarya</taxon>
        <taxon>Ascomycota</taxon>
        <taxon>Pezizomycotina</taxon>
        <taxon>Sordariomycetes</taxon>
        <taxon>Sordariomycetidae</taxon>
        <taxon>Coniochaetales</taxon>
        <taxon>Coniochaetaceae</taxon>
        <taxon>Coniochaeta</taxon>
    </lineage>
</organism>
<dbReference type="Pfam" id="PF00043">
    <property type="entry name" value="GST_C"/>
    <property type="match status" value="1"/>
</dbReference>
<evidence type="ECO:0000313" key="6">
    <source>
        <dbReference type="Proteomes" id="UP000182658"/>
    </source>
</evidence>
<evidence type="ECO:0000313" key="5">
    <source>
        <dbReference type="EMBL" id="OIW27622.1"/>
    </source>
</evidence>
<dbReference type="SFLD" id="SFLDG00358">
    <property type="entry name" value="Main_(cytGST)"/>
    <property type="match status" value="1"/>
</dbReference>
<feature type="region of interest" description="Disordered" evidence="2">
    <location>
        <begin position="208"/>
        <end position="227"/>
    </location>
</feature>
<sequence>MVLTVHHLHVSQSERVPWLCEELGIEYELKLYDRAPIMAPPEYKALHPQGTAPVIQDGDLTLAESGACLEYIAHRHGGGRLFLPPSHPAYADFLYWWHWGNGSFMPTTIRVMAARATGGDSPTSRIAEDRFARSLKLLDERLKTTEWLAGDEFTAADVMIMFPLTTWRYWSGLSWAGYDGILGYLQRIGRREAYQRAMAKADPGMELLLGPDPPKVDRSKDLTKKSS</sequence>